<dbReference type="PANTHER" id="PTHR22762:SF133">
    <property type="entry name" value="P-TYPE DOMAIN-CONTAINING PROTEIN"/>
    <property type="match status" value="1"/>
</dbReference>
<accession>A0AAV7K4R3</accession>
<dbReference type="InterPro" id="IPR048395">
    <property type="entry name" value="Glyco_hydro_31_C"/>
</dbReference>
<dbReference type="Gene3D" id="3.20.20.80">
    <property type="entry name" value="Glycosidases"/>
    <property type="match status" value="1"/>
</dbReference>
<name>A0AAV7K4R3_9METZ</name>
<dbReference type="Pfam" id="PF21365">
    <property type="entry name" value="Glyco_hydro_31_3rd"/>
    <property type="match status" value="1"/>
</dbReference>
<dbReference type="Gene3D" id="2.60.40.1180">
    <property type="entry name" value="Golgi alpha-mannosidase II"/>
    <property type="match status" value="2"/>
</dbReference>
<dbReference type="InterPro" id="IPR030458">
    <property type="entry name" value="Glyco_hydro_31_AS"/>
</dbReference>
<comment type="caution">
    <text evidence="10">The sequence shown here is derived from an EMBL/GenBank/DDBJ whole genome shotgun (WGS) entry which is preliminary data.</text>
</comment>
<dbReference type="PROSITE" id="PS00129">
    <property type="entry name" value="GLYCOSYL_HYDROL_F31_1"/>
    <property type="match status" value="1"/>
</dbReference>
<evidence type="ECO:0000259" key="8">
    <source>
        <dbReference type="Pfam" id="PF13802"/>
    </source>
</evidence>
<dbReference type="SUPFAM" id="SSF74650">
    <property type="entry name" value="Galactose mutarotase-like"/>
    <property type="match status" value="1"/>
</dbReference>
<dbReference type="InterPro" id="IPR013780">
    <property type="entry name" value="Glyco_hydro_b"/>
</dbReference>
<dbReference type="InterPro" id="IPR025887">
    <property type="entry name" value="Glyco_hydro_31_N_dom"/>
</dbReference>
<comment type="similarity">
    <text evidence="1 6">Belongs to the glycosyl hydrolase 31 family.</text>
</comment>
<evidence type="ECO:0000256" key="3">
    <source>
        <dbReference type="ARBA" id="ARBA00023180"/>
    </source>
</evidence>
<dbReference type="SUPFAM" id="SSF51011">
    <property type="entry name" value="Glycosyl hydrolase domain"/>
    <property type="match status" value="1"/>
</dbReference>
<evidence type="ECO:0000256" key="2">
    <source>
        <dbReference type="ARBA" id="ARBA00022801"/>
    </source>
</evidence>
<dbReference type="CDD" id="cd06602">
    <property type="entry name" value="GH31_MGAM_SI_GAA"/>
    <property type="match status" value="1"/>
</dbReference>
<dbReference type="InterPro" id="IPR000322">
    <property type="entry name" value="Glyco_hydro_31_TIM"/>
</dbReference>
<keyword evidence="11" id="KW-1185">Reference proteome</keyword>
<dbReference type="Pfam" id="PF01055">
    <property type="entry name" value="Glyco_hydro_31_2nd"/>
    <property type="match status" value="1"/>
</dbReference>
<evidence type="ECO:0000313" key="10">
    <source>
        <dbReference type="EMBL" id="KAI6655906.1"/>
    </source>
</evidence>
<dbReference type="GO" id="GO:0005975">
    <property type="term" value="P:carbohydrate metabolic process"/>
    <property type="evidence" value="ECO:0007669"/>
    <property type="project" value="InterPro"/>
</dbReference>
<feature type="domain" description="Glycoside hydrolase family 31 TIM barrel" evidence="7">
    <location>
        <begin position="114"/>
        <end position="486"/>
    </location>
</feature>
<dbReference type="Pfam" id="PF13802">
    <property type="entry name" value="Gal_mutarotas_2"/>
    <property type="match status" value="1"/>
</dbReference>
<dbReference type="Gene3D" id="2.60.40.1760">
    <property type="entry name" value="glycosyl hydrolase (family 31)"/>
    <property type="match status" value="1"/>
</dbReference>
<evidence type="ECO:0000313" key="11">
    <source>
        <dbReference type="Proteomes" id="UP001165289"/>
    </source>
</evidence>
<organism evidence="10 11">
    <name type="scientific">Oopsacas minuta</name>
    <dbReference type="NCBI Taxonomy" id="111878"/>
    <lineage>
        <taxon>Eukaryota</taxon>
        <taxon>Metazoa</taxon>
        <taxon>Porifera</taxon>
        <taxon>Hexactinellida</taxon>
        <taxon>Hexasterophora</taxon>
        <taxon>Lyssacinosida</taxon>
        <taxon>Leucopsacidae</taxon>
        <taxon>Oopsacas</taxon>
    </lineage>
</organism>
<proteinExistence type="inferred from homology"/>
<dbReference type="Proteomes" id="UP001165289">
    <property type="component" value="Unassembled WGS sequence"/>
</dbReference>
<dbReference type="GO" id="GO:0090599">
    <property type="term" value="F:alpha-glucosidase activity"/>
    <property type="evidence" value="ECO:0007669"/>
    <property type="project" value="UniProtKB-ARBA"/>
</dbReference>
<evidence type="ECO:0000256" key="1">
    <source>
        <dbReference type="ARBA" id="ARBA00007806"/>
    </source>
</evidence>
<keyword evidence="2 6" id="KW-0378">Hydrolase</keyword>
<dbReference type="CDD" id="cd14752">
    <property type="entry name" value="GH31_N"/>
    <property type="match status" value="1"/>
</dbReference>
<feature type="domain" description="Glycosyl hydrolase family 31 C-terminal" evidence="9">
    <location>
        <begin position="503"/>
        <end position="590"/>
    </location>
</feature>
<dbReference type="AlphaFoldDB" id="A0AAV7K4R3"/>
<keyword evidence="4 6" id="KW-0326">Glycosidase</keyword>
<reference evidence="10 11" key="1">
    <citation type="journal article" date="2023" name="BMC Biol.">
        <title>The compact genome of the sponge Oopsacas minuta (Hexactinellida) is lacking key metazoan core genes.</title>
        <authorList>
            <person name="Santini S."/>
            <person name="Schenkelaars Q."/>
            <person name="Jourda C."/>
            <person name="Duchesne M."/>
            <person name="Belahbib H."/>
            <person name="Rocher C."/>
            <person name="Selva M."/>
            <person name="Riesgo A."/>
            <person name="Vervoort M."/>
            <person name="Leys S.P."/>
            <person name="Kodjabachian L."/>
            <person name="Le Bivic A."/>
            <person name="Borchiellini C."/>
            <person name="Claverie J.M."/>
            <person name="Renard E."/>
        </authorList>
    </citation>
    <scope>NUCLEOTIDE SEQUENCE [LARGE SCALE GENOMIC DNA]</scope>
    <source>
        <strain evidence="10">SPO-2</strain>
    </source>
</reference>
<feature type="domain" description="Glycoside hydrolase family 31 N-terminal" evidence="8">
    <location>
        <begin position="25"/>
        <end position="72"/>
    </location>
</feature>
<dbReference type="FunFam" id="3.20.20.80:FF:000016">
    <property type="entry name" value="Maltase-glucoamylase, intestinal"/>
    <property type="match status" value="1"/>
</dbReference>
<dbReference type="PANTHER" id="PTHR22762">
    <property type="entry name" value="ALPHA-GLUCOSIDASE"/>
    <property type="match status" value="1"/>
</dbReference>
<dbReference type="EMBL" id="JAKMXF010000166">
    <property type="protein sequence ID" value="KAI6655906.1"/>
    <property type="molecule type" value="Genomic_DNA"/>
</dbReference>
<evidence type="ECO:0000259" key="9">
    <source>
        <dbReference type="Pfam" id="PF21365"/>
    </source>
</evidence>
<dbReference type="InterPro" id="IPR017853">
    <property type="entry name" value="GH"/>
</dbReference>
<dbReference type="GO" id="GO:0030246">
    <property type="term" value="F:carbohydrate binding"/>
    <property type="evidence" value="ECO:0007669"/>
    <property type="project" value="InterPro"/>
</dbReference>
<evidence type="ECO:0000256" key="5">
    <source>
        <dbReference type="ARBA" id="ARBA00041343"/>
    </source>
</evidence>
<dbReference type="SUPFAM" id="SSF51445">
    <property type="entry name" value="(Trans)glycosidases"/>
    <property type="match status" value="1"/>
</dbReference>
<evidence type="ECO:0000256" key="4">
    <source>
        <dbReference type="ARBA" id="ARBA00023295"/>
    </source>
</evidence>
<evidence type="ECO:0000259" key="7">
    <source>
        <dbReference type="Pfam" id="PF01055"/>
    </source>
</evidence>
<dbReference type="InterPro" id="IPR011013">
    <property type="entry name" value="Gal_mutarotase_sf_dom"/>
</dbReference>
<protein>
    <recommendedName>
        <fullName evidence="5">Maltase</fullName>
    </recommendedName>
</protein>
<evidence type="ECO:0000256" key="6">
    <source>
        <dbReference type="RuleBase" id="RU361185"/>
    </source>
</evidence>
<sequence length="727" mass="83055">MLASISGSDGQTIVREQIREFRIKENDQYTLWNYDTPTPYHKNLYGSHPFYLEHRLDTGKSHGVFLRNSNGMDINTTQSSITYQIIGGIIDFYFFMGPDPEMVVSQYLDLIGRPAVPPYWSLGFHQCRWGYKDLQNLEDVVANYSKANIPLETIWNDIDYMDKFKDFTFDPENFPVEKMQNFVKNLHSNNQHYVVIVDPGIAIDKNYTPYTEGLQKDVFIKNHKGEVFTGKVWPGFTTYPDFLNTDTISWWGEQMKKFLRMVAIDGIWLDMNEASNFCDGECKTEKDEVKLSLDLEPDGGMLQFDPNNPPYAINNQNGKYPLNKKTLDMDAYHHVDNTNILVYNTHNLYGLTECISTRKALLQINPDQRPFILSRSTFPASGVYAAHWTGDNHATWDDIYVSVPDMLNFQLFGIPFVGSDICGFNGDTTEELCGRWMALGAFYPFSRNHNINTGVPQEAYRWESVASISREMLMIRYRLLPYLYTQFVLANKGSELPSHQMATVVKPLFFKFPKDEYSLSVDWQFFFGPAVMVSQVFQSNTNMLKVYFPPGKWYDWFTQEIIISTDKGLNKTLSTPKDKIQLHVLGGNILTTQAPGMTTTECRKGDFSLLIALDNSYKADGLLYLDDGFTINTKSFVYIQYTAKPDGVGNTVIHAVVTKKSGKCLDLQVPNLNTVTVLGLKNKPLNVEVNGVALKTDSYSFTKKILKISKLTISMEAEWNMKIVEAK</sequence>
<gene>
    <name evidence="10" type="ORF">LOD99_1640</name>
</gene>
<keyword evidence="3" id="KW-0325">Glycoprotein</keyword>